<name>A0A1X2IJ17_9FUNG</name>
<comment type="similarity">
    <text evidence="3">Belongs to the HIT family.</text>
</comment>
<dbReference type="AlphaFoldDB" id="A0A1X2IJ17"/>
<dbReference type="PANTHER" id="PTHR12978:SF0">
    <property type="entry name" value="M7GPPPX DIPHOSPHATASE"/>
    <property type="match status" value="1"/>
</dbReference>
<evidence type="ECO:0000256" key="11">
    <source>
        <dbReference type="ARBA" id="ARBA00030609"/>
    </source>
</evidence>
<dbReference type="PANTHER" id="PTHR12978">
    <property type="entry name" value="HISTIDINE TRIAD HIT PROTEIN MEMBER"/>
    <property type="match status" value="1"/>
</dbReference>
<evidence type="ECO:0000256" key="9">
    <source>
        <dbReference type="ARBA" id="ARBA00023242"/>
    </source>
</evidence>
<dbReference type="EC" id="3.6.1.59" evidence="4"/>
<proteinExistence type="inferred from homology"/>
<dbReference type="PIRSF" id="PIRSF028973">
    <property type="entry name" value="Scavenger_mRNA_decap_enz"/>
    <property type="match status" value="1"/>
</dbReference>
<dbReference type="GO" id="GO:0000290">
    <property type="term" value="P:deadenylation-dependent decapping of nuclear-transcribed mRNA"/>
    <property type="evidence" value="ECO:0007669"/>
    <property type="project" value="EnsemblFungi"/>
</dbReference>
<keyword evidence="8" id="KW-0378">Hydrolase</keyword>
<evidence type="ECO:0000256" key="1">
    <source>
        <dbReference type="ARBA" id="ARBA00004123"/>
    </source>
</evidence>
<evidence type="ECO:0000313" key="15">
    <source>
        <dbReference type="EMBL" id="ORZ17326.1"/>
    </source>
</evidence>
<evidence type="ECO:0000256" key="5">
    <source>
        <dbReference type="ARBA" id="ARBA00015636"/>
    </source>
</evidence>
<feature type="active site" description="Nucleophile" evidence="13">
    <location>
        <position position="243"/>
    </location>
</feature>
<dbReference type="GO" id="GO:0000932">
    <property type="term" value="C:P-body"/>
    <property type="evidence" value="ECO:0007669"/>
    <property type="project" value="TreeGrafter"/>
</dbReference>
<evidence type="ECO:0000256" key="3">
    <source>
        <dbReference type="ARBA" id="ARBA00010208"/>
    </source>
</evidence>
<reference evidence="15 16" key="1">
    <citation type="submission" date="2016-07" db="EMBL/GenBank/DDBJ databases">
        <title>Pervasive Adenine N6-methylation of Active Genes in Fungi.</title>
        <authorList>
            <consortium name="DOE Joint Genome Institute"/>
            <person name="Mondo S.J."/>
            <person name="Dannebaum R.O."/>
            <person name="Kuo R.C."/>
            <person name="Labutti K."/>
            <person name="Haridas S."/>
            <person name="Kuo A."/>
            <person name="Salamov A."/>
            <person name="Ahrendt S.R."/>
            <person name="Lipzen A."/>
            <person name="Sullivan W."/>
            <person name="Andreopoulos W.B."/>
            <person name="Clum A."/>
            <person name="Lindquist E."/>
            <person name="Daum C."/>
            <person name="Ramamoorthy G.K."/>
            <person name="Gryganskyi A."/>
            <person name="Culley D."/>
            <person name="Magnuson J.K."/>
            <person name="James T.Y."/>
            <person name="O'Malley M.A."/>
            <person name="Stajich J.E."/>
            <person name="Spatafora J.W."/>
            <person name="Visel A."/>
            <person name="Grigoriev I.V."/>
        </authorList>
    </citation>
    <scope>NUCLEOTIDE SEQUENCE [LARGE SCALE GENOMIC DNA]</scope>
    <source>
        <strain evidence="15 16">NRRL 1336</strain>
    </source>
</reference>
<dbReference type="SUPFAM" id="SSF54197">
    <property type="entry name" value="HIT-like"/>
    <property type="match status" value="1"/>
</dbReference>
<evidence type="ECO:0000256" key="2">
    <source>
        <dbReference type="ARBA" id="ARBA00004496"/>
    </source>
</evidence>
<feature type="binding site" evidence="14">
    <location>
        <position position="163"/>
    </location>
    <ligand>
        <name>substrate</name>
    </ligand>
</feature>
<organism evidence="15 16">
    <name type="scientific">Absidia repens</name>
    <dbReference type="NCBI Taxonomy" id="90262"/>
    <lineage>
        <taxon>Eukaryota</taxon>
        <taxon>Fungi</taxon>
        <taxon>Fungi incertae sedis</taxon>
        <taxon>Mucoromycota</taxon>
        <taxon>Mucoromycotina</taxon>
        <taxon>Mucoromycetes</taxon>
        <taxon>Mucorales</taxon>
        <taxon>Cunninghamellaceae</taxon>
        <taxon>Absidia</taxon>
    </lineage>
</organism>
<keyword evidence="6" id="KW-0963">Cytoplasm</keyword>
<evidence type="ECO:0000256" key="6">
    <source>
        <dbReference type="ARBA" id="ARBA00022490"/>
    </source>
</evidence>
<dbReference type="STRING" id="90262.A0A1X2IJ17"/>
<dbReference type="PROSITE" id="PS00892">
    <property type="entry name" value="HIT_1"/>
    <property type="match status" value="1"/>
</dbReference>
<dbReference type="EMBL" id="MCGE01000010">
    <property type="protein sequence ID" value="ORZ17326.1"/>
    <property type="molecule type" value="Genomic_DNA"/>
</dbReference>
<feature type="binding site" evidence="14">
    <location>
        <position position="165"/>
    </location>
    <ligand>
        <name>substrate</name>
    </ligand>
</feature>
<dbReference type="Gene3D" id="3.30.428.10">
    <property type="entry name" value="HIT-like"/>
    <property type="match status" value="1"/>
</dbReference>
<evidence type="ECO:0000256" key="10">
    <source>
        <dbReference type="ARBA" id="ARBA00029885"/>
    </source>
</evidence>
<dbReference type="FunFam" id="3.30.428.10:FF:000006">
    <property type="entry name" value="m7GpppX diphosphatase"/>
    <property type="match status" value="1"/>
</dbReference>
<dbReference type="InterPro" id="IPR011145">
    <property type="entry name" value="Scavenger_mRNA_decap_enz_N"/>
</dbReference>
<evidence type="ECO:0000256" key="12">
    <source>
        <dbReference type="ARBA" id="ARBA00048222"/>
    </source>
</evidence>
<evidence type="ECO:0000256" key="13">
    <source>
        <dbReference type="PIRSR" id="PIRSR028973-1"/>
    </source>
</evidence>
<dbReference type="SUPFAM" id="SSF102860">
    <property type="entry name" value="mRNA decapping enzyme DcpS N-terminal domain"/>
    <property type="match status" value="1"/>
</dbReference>
<dbReference type="Pfam" id="PF11969">
    <property type="entry name" value="DcpS_C"/>
    <property type="match status" value="1"/>
</dbReference>
<gene>
    <name evidence="15" type="ORF">BCR42DRAFT_414395</name>
</gene>
<evidence type="ECO:0000256" key="8">
    <source>
        <dbReference type="ARBA" id="ARBA00022801"/>
    </source>
</evidence>
<dbReference type="InterPro" id="IPR008594">
    <property type="entry name" value="DcpS/DCS2"/>
</dbReference>
<dbReference type="GO" id="GO:0000340">
    <property type="term" value="F:RNA 7-methylguanosine cap binding"/>
    <property type="evidence" value="ECO:0007669"/>
    <property type="project" value="EnsemblFungi"/>
</dbReference>
<feature type="binding site" evidence="14">
    <location>
        <position position="143"/>
    </location>
    <ligand>
        <name>substrate</name>
    </ligand>
</feature>
<evidence type="ECO:0000313" key="16">
    <source>
        <dbReference type="Proteomes" id="UP000193560"/>
    </source>
</evidence>
<comment type="catalytic activity">
    <reaction evidence="12">
        <text>a 5'-end (N(7)-methyl 5'-triphosphoguanosine)-ribonucleoside in mRNA + H2O = N(7)-methyl-GMP + a 5'-end diphospho-ribonucleoside in mRNA + 2 H(+)</text>
        <dbReference type="Rhea" id="RHEA:65388"/>
        <dbReference type="Rhea" id="RHEA-COMP:17165"/>
        <dbReference type="Rhea" id="RHEA-COMP:17167"/>
        <dbReference type="ChEBI" id="CHEBI:15377"/>
        <dbReference type="ChEBI" id="CHEBI:15378"/>
        <dbReference type="ChEBI" id="CHEBI:58285"/>
        <dbReference type="ChEBI" id="CHEBI:156461"/>
        <dbReference type="ChEBI" id="CHEBI:167616"/>
        <dbReference type="EC" id="3.6.1.59"/>
    </reaction>
</comment>
<dbReference type="OrthoDB" id="10264956at2759"/>
<dbReference type="GO" id="GO:0140932">
    <property type="term" value="F:5'-(N(7)-methyl 5'-triphosphoguanosine)-[mRNA] diphosphatase activity"/>
    <property type="evidence" value="ECO:0007669"/>
    <property type="project" value="UniProtKB-EC"/>
</dbReference>
<keyword evidence="7" id="KW-0597">Phosphoprotein</keyword>
<dbReference type="InterPro" id="IPR019808">
    <property type="entry name" value="Histidine_triad_CS"/>
</dbReference>
<feature type="binding site" evidence="14">
    <location>
        <position position="133"/>
    </location>
    <ligand>
        <name>substrate</name>
    </ligand>
</feature>
<feature type="binding site" evidence="14">
    <location>
        <begin position="234"/>
        <end position="245"/>
    </location>
    <ligand>
        <name>substrate</name>
    </ligand>
</feature>
<dbReference type="Proteomes" id="UP000193560">
    <property type="component" value="Unassembled WGS sequence"/>
</dbReference>
<dbReference type="GO" id="GO:0005634">
    <property type="term" value="C:nucleus"/>
    <property type="evidence" value="ECO:0007669"/>
    <property type="project" value="UniProtKB-SubCell"/>
</dbReference>
<dbReference type="Pfam" id="PF05652">
    <property type="entry name" value="DcpS"/>
    <property type="match status" value="1"/>
</dbReference>
<evidence type="ECO:0000256" key="7">
    <source>
        <dbReference type="ARBA" id="ARBA00022553"/>
    </source>
</evidence>
<protein>
    <recommendedName>
        <fullName evidence="5">m7GpppX diphosphatase</fullName>
        <ecNumber evidence="4">3.6.1.59</ecNumber>
    </recommendedName>
    <alternativeName>
        <fullName evidence="11">Decapping scavenger enzyme</fullName>
    </alternativeName>
    <alternativeName>
        <fullName evidence="10">Scavenger mRNA-decapping enzyme DcpS</fullName>
    </alternativeName>
</protein>
<comment type="caution">
    <text evidence="15">The sequence shown here is derived from an EMBL/GenBank/DDBJ whole genome shotgun (WGS) entry which is preliminary data.</text>
</comment>
<accession>A0A1X2IJ17</accession>
<sequence length="311" mass="35959">MSALTTILKNFQYERVLSHNTRTKMIHLLGQVDGQACILSLEKLPYDDHAIPTLGQHVDTLADEVENNIYGWGLGHIRLEHLDTQIKYIYPATDLHIRKYEDQQRYLIKETPTVYDEVTRPYINSIPATRIDWVHNILNGKAEVDRVLYHDKHEENGFVILPDMKWDGHPDSLYLVAIVMNPSLTSLRSLTTNHIPLLERIQSTSIKIAQEQQQQSAATSDIITDPPQLRCFIHYQPSYYHLHIHITALSMQDPPGAMVGQAHLLDSVIDNLTLYPDYYQKATLSYVIGEQHPLYSNYTTWLKQQDKDKKY</sequence>
<evidence type="ECO:0000256" key="4">
    <source>
        <dbReference type="ARBA" id="ARBA00012520"/>
    </source>
</evidence>
<keyword evidence="16" id="KW-1185">Reference proteome</keyword>
<dbReference type="InterPro" id="IPR036265">
    <property type="entry name" value="HIT-like_sf"/>
</dbReference>
<evidence type="ECO:0000256" key="14">
    <source>
        <dbReference type="PIRSR" id="PIRSR028973-2"/>
    </source>
</evidence>
<comment type="subcellular location">
    <subcellularLocation>
        <location evidence="2">Cytoplasm</location>
    </subcellularLocation>
    <subcellularLocation>
        <location evidence="1">Nucleus</location>
    </subcellularLocation>
</comment>
<keyword evidence="9" id="KW-0539">Nucleus</keyword>
<dbReference type="Gene3D" id="3.30.200.40">
    <property type="entry name" value="Scavenger mRNA decapping enzyme, N-terminal domain"/>
    <property type="match status" value="1"/>
</dbReference>